<dbReference type="Proteomes" id="UP000632125">
    <property type="component" value="Unassembled WGS sequence"/>
</dbReference>
<dbReference type="PROSITE" id="PS50937">
    <property type="entry name" value="HTH_MERR_2"/>
    <property type="match status" value="1"/>
</dbReference>
<feature type="domain" description="HTH merR-type" evidence="2">
    <location>
        <begin position="4"/>
        <end position="73"/>
    </location>
</feature>
<reference evidence="3" key="1">
    <citation type="submission" date="2020-09" db="EMBL/GenBank/DDBJ databases">
        <title>A novel bacterium of genus Paenibacillus, isolated from South China Sea.</title>
        <authorList>
            <person name="Huang H."/>
            <person name="Mo K."/>
            <person name="Hu Y."/>
        </authorList>
    </citation>
    <scope>NUCLEOTIDE SEQUENCE</scope>
    <source>
        <strain evidence="3">IB182493</strain>
    </source>
</reference>
<accession>A0A927CM29</accession>
<dbReference type="Pfam" id="PF13411">
    <property type="entry name" value="MerR_1"/>
    <property type="match status" value="1"/>
</dbReference>
<dbReference type="GO" id="GO:0003677">
    <property type="term" value="F:DNA binding"/>
    <property type="evidence" value="ECO:0007669"/>
    <property type="project" value="UniProtKB-KW"/>
</dbReference>
<dbReference type="PANTHER" id="PTHR30204:SF98">
    <property type="entry name" value="HTH-TYPE TRANSCRIPTIONAL REGULATOR ADHR"/>
    <property type="match status" value="1"/>
</dbReference>
<comment type="caution">
    <text evidence="3">The sequence shown here is derived from an EMBL/GenBank/DDBJ whole genome shotgun (WGS) entry which is preliminary data.</text>
</comment>
<evidence type="ECO:0000313" key="4">
    <source>
        <dbReference type="Proteomes" id="UP000632125"/>
    </source>
</evidence>
<dbReference type="SMART" id="SM00422">
    <property type="entry name" value="HTH_MERR"/>
    <property type="match status" value="1"/>
</dbReference>
<name>A0A927CM29_9BACL</name>
<dbReference type="SUPFAM" id="SSF46955">
    <property type="entry name" value="Putative DNA-binding domain"/>
    <property type="match status" value="1"/>
</dbReference>
<evidence type="ECO:0000256" key="1">
    <source>
        <dbReference type="ARBA" id="ARBA00023125"/>
    </source>
</evidence>
<keyword evidence="4" id="KW-1185">Reference proteome</keyword>
<protein>
    <submittedName>
        <fullName evidence="3">MerR family transcriptional regulator</fullName>
    </submittedName>
</protein>
<evidence type="ECO:0000313" key="3">
    <source>
        <dbReference type="EMBL" id="MBD2868671.1"/>
    </source>
</evidence>
<dbReference type="AlphaFoldDB" id="A0A927CM29"/>
<dbReference type="CDD" id="cd01109">
    <property type="entry name" value="HTH_YyaN"/>
    <property type="match status" value="1"/>
</dbReference>
<dbReference type="GO" id="GO:0003700">
    <property type="term" value="F:DNA-binding transcription factor activity"/>
    <property type="evidence" value="ECO:0007669"/>
    <property type="project" value="InterPro"/>
</dbReference>
<sequence length="131" mass="15439">MEPTYTITDISKRTGLSHDTIRYYEKINLIPGPARSDSGQRVYAQLDMDRYIFVSILKKTNMPLKKIQSYMDHSSRQEYEVCYAVLKEHASRIESQMADMLATLDILRYKLKHFEELKTGDFLQQHEEDVK</sequence>
<dbReference type="Gene3D" id="1.10.1660.10">
    <property type="match status" value="1"/>
</dbReference>
<keyword evidence="1" id="KW-0238">DNA-binding</keyword>
<dbReference type="PANTHER" id="PTHR30204">
    <property type="entry name" value="REDOX-CYCLING DRUG-SENSING TRANSCRIPTIONAL ACTIVATOR SOXR"/>
    <property type="match status" value="1"/>
</dbReference>
<proteinExistence type="predicted"/>
<evidence type="ECO:0000259" key="2">
    <source>
        <dbReference type="PROSITE" id="PS50937"/>
    </source>
</evidence>
<dbReference type="EMBL" id="JACXIY010000010">
    <property type="protein sequence ID" value="MBD2868671.1"/>
    <property type="molecule type" value="Genomic_DNA"/>
</dbReference>
<gene>
    <name evidence="3" type="ORF">IDH41_08775</name>
</gene>
<dbReference type="InterPro" id="IPR000551">
    <property type="entry name" value="MerR-type_HTH_dom"/>
</dbReference>
<organism evidence="3 4">
    <name type="scientific">Paenibacillus arenilitoris</name>
    <dbReference type="NCBI Taxonomy" id="2772299"/>
    <lineage>
        <taxon>Bacteria</taxon>
        <taxon>Bacillati</taxon>
        <taxon>Bacillota</taxon>
        <taxon>Bacilli</taxon>
        <taxon>Bacillales</taxon>
        <taxon>Paenibacillaceae</taxon>
        <taxon>Paenibacillus</taxon>
    </lineage>
</organism>
<dbReference type="InterPro" id="IPR047057">
    <property type="entry name" value="MerR_fam"/>
</dbReference>
<dbReference type="InterPro" id="IPR009061">
    <property type="entry name" value="DNA-bd_dom_put_sf"/>
</dbReference>